<dbReference type="EMBL" id="FOIB01000003">
    <property type="protein sequence ID" value="SET82189.1"/>
    <property type="molecule type" value="Genomic_DNA"/>
</dbReference>
<dbReference type="RefSeq" id="WP_083559890.1">
    <property type="nucleotide sequence ID" value="NZ_BJXR01000039.1"/>
</dbReference>
<dbReference type="AlphaFoldDB" id="A0A511T8F7"/>
<organism evidence="4 7">
    <name type="scientific">Myxococcus fulvus</name>
    <dbReference type="NCBI Taxonomy" id="33"/>
    <lineage>
        <taxon>Bacteria</taxon>
        <taxon>Pseudomonadati</taxon>
        <taxon>Myxococcota</taxon>
        <taxon>Myxococcia</taxon>
        <taxon>Myxococcales</taxon>
        <taxon>Cystobacterineae</taxon>
        <taxon>Myxococcaceae</taxon>
        <taxon>Myxococcus</taxon>
    </lineage>
</organism>
<dbReference type="Proteomes" id="UP000321514">
    <property type="component" value="Unassembled WGS sequence"/>
</dbReference>
<dbReference type="Proteomes" id="UP000183760">
    <property type="component" value="Unassembled WGS sequence"/>
</dbReference>
<evidence type="ECO:0000256" key="2">
    <source>
        <dbReference type="SAM" id="MobiDB-lite"/>
    </source>
</evidence>
<protein>
    <recommendedName>
        <fullName evidence="3">eCIS core domain-containing protein</fullName>
    </recommendedName>
</protein>
<evidence type="ECO:0000313" key="7">
    <source>
        <dbReference type="Proteomes" id="UP000321514"/>
    </source>
</evidence>
<accession>A0A511T8F7</accession>
<evidence type="ECO:0000313" key="4">
    <source>
        <dbReference type="EMBL" id="GEN10456.1"/>
    </source>
</evidence>
<reference evidence="5 6" key="1">
    <citation type="submission" date="2016-10" db="EMBL/GenBank/DDBJ databases">
        <authorList>
            <person name="Varghese N."/>
            <person name="Submissions S."/>
        </authorList>
    </citation>
    <scope>NUCLEOTIDE SEQUENCE [LARGE SCALE GENOMIC DNA]</scope>
    <source>
        <strain evidence="5 6">DSM 16525</strain>
    </source>
</reference>
<keyword evidence="6" id="KW-1185">Reference proteome</keyword>
<feature type="coiled-coil region" evidence="1">
    <location>
        <begin position="481"/>
        <end position="508"/>
    </location>
</feature>
<gene>
    <name evidence="4" type="ORF">MFU01_54930</name>
    <name evidence="5" type="ORF">SAMN05443572_103374</name>
</gene>
<feature type="region of interest" description="Disordered" evidence="2">
    <location>
        <begin position="750"/>
        <end position="769"/>
    </location>
</feature>
<reference evidence="4 7" key="2">
    <citation type="submission" date="2019-07" db="EMBL/GenBank/DDBJ databases">
        <title>Whole genome shotgun sequence of Myxococcus fulvus NBRC 100333.</title>
        <authorList>
            <person name="Hosoyama A."/>
            <person name="Uohara A."/>
            <person name="Ohji S."/>
            <person name="Ichikawa N."/>
        </authorList>
    </citation>
    <scope>NUCLEOTIDE SEQUENCE [LARGE SCALE GENOMIC DNA]</scope>
    <source>
        <strain evidence="4 7">NBRC 100333</strain>
    </source>
</reference>
<dbReference type="OrthoDB" id="5400814at2"/>
<evidence type="ECO:0000313" key="6">
    <source>
        <dbReference type="Proteomes" id="UP000183760"/>
    </source>
</evidence>
<evidence type="ECO:0000259" key="3">
    <source>
        <dbReference type="Pfam" id="PF13699"/>
    </source>
</evidence>
<evidence type="ECO:0000256" key="1">
    <source>
        <dbReference type="SAM" id="Coils"/>
    </source>
</evidence>
<evidence type="ECO:0000313" key="5">
    <source>
        <dbReference type="EMBL" id="SET82189.1"/>
    </source>
</evidence>
<feature type="domain" description="eCIS core" evidence="3">
    <location>
        <begin position="37"/>
        <end position="102"/>
    </location>
</feature>
<dbReference type="Pfam" id="PF13699">
    <property type="entry name" value="eCIS_core"/>
    <property type="match status" value="1"/>
</dbReference>
<dbReference type="Gene3D" id="3.90.70.80">
    <property type="match status" value="1"/>
</dbReference>
<dbReference type="CDD" id="cd22744">
    <property type="entry name" value="OTU"/>
    <property type="match status" value="1"/>
</dbReference>
<dbReference type="EMBL" id="BJXR01000039">
    <property type="protein sequence ID" value="GEN10456.1"/>
    <property type="molecule type" value="Genomic_DNA"/>
</dbReference>
<keyword evidence="1" id="KW-0175">Coiled coil</keyword>
<feature type="compositionally biased region" description="Basic and acidic residues" evidence="2">
    <location>
        <begin position="754"/>
        <end position="769"/>
    </location>
</feature>
<sequence>MQLQSMYDRSPRVIAQAKLAGRLSSRPVQRKQNRTGLPATLKAGIESLSGMSLDDVQVHYNSSRPAQLQALAYAQGTDIHLAPGQERNLPHEAWHVVQQAQGRVSPTTQAQGFDVNDEPALEAEADRMGARAAATRLEDGTAPLQRVSSAGDTVQRSVILGREPTSWYHLFSGSTMKRLLSMDDHEEVLGQVMEFLRGLPDEPTPQEGVSPRNVAVWKGLKEHALEREDLIKRTLARWIGAHSTVVASTTGVDERAEWKEFENIEELALALAHETHPQYQKNVAYEGQLADLVNNDDWVRAQLESLRQKVDQYMGMEVSSFRQLVEPLERRLVGSYSWQKTVTSLFSMFKDTDKREPTGAISENKRVITEQITFLHDLMERWSSSGAGSMAAKVHETLGVVPVLPDAPDKAFETTMLDEDRSEFTGDQPPRVRHYRATKKVDQEERDEVLLDLTIKRAIRAAEKSLAAIDRIGRLQKAVKAATTSEERESLEQEIAELQGKIESRKARLAFEGLGQLSFNDNQTPQQTVEGRAEEGQKLPPYGMIASYLKAQQQERAKDKLKRVTVGAVDKSSKAKGRRNVGTRLENNPDTLLARLMSAPITAGRSMTTARMLQLVERVGGSDAEKTAVAYALFAYWARTYNQGLTPVHTFHETLDVAQNFGVPYKAFHYPTAVDGALDLMTPGRFVPMSEVAKDAVPDEEWDASEAGFEQMRRWDTFRGLLDTVPRAIRLGGREDGHARDEVDLDVMHVGSEPAKKQEGDSDSIRRDIPGSRFTLTRNEGGGDCLFHALEGRDLDPTEVLDLRRQIADVRRQMPQDRDNINAWNMIAALHQTPRTTTSAHRLMADRDEVPNDVYAAMQEVPGIYAGDDELVQYCQAKGVSVAVVSWNGELQIADGNGIQSVHYDEGGQEEALNQALTSTDLALYKSPGHWERIEE</sequence>
<proteinExistence type="predicted"/>
<name>A0A511T8F7_MYXFU</name>
<dbReference type="InterPro" id="IPR025295">
    <property type="entry name" value="eCIS_core_dom"/>
</dbReference>
<dbReference type="STRING" id="1334629.MFUL124B02_23370"/>
<comment type="caution">
    <text evidence="4">The sequence shown here is derived from an EMBL/GenBank/DDBJ whole genome shotgun (WGS) entry which is preliminary data.</text>
</comment>